<dbReference type="InterPro" id="IPR051151">
    <property type="entry name" value="Group_II_Decarboxylase"/>
</dbReference>
<dbReference type="Gene3D" id="3.40.640.10">
    <property type="entry name" value="Type I PLP-dependent aspartate aminotransferase-like (Major domain)"/>
    <property type="match status" value="2"/>
</dbReference>
<gene>
    <name evidence="3" type="ORF">PT974_10864</name>
</gene>
<protein>
    <submittedName>
        <fullName evidence="3">Histidine decarboxylase-like protein</fullName>
    </submittedName>
</protein>
<evidence type="ECO:0000256" key="2">
    <source>
        <dbReference type="ARBA" id="ARBA00022793"/>
    </source>
</evidence>
<dbReference type="EMBL" id="JAVFKD010000015">
    <property type="protein sequence ID" value="KAK5989346.1"/>
    <property type="molecule type" value="Genomic_DNA"/>
</dbReference>
<keyword evidence="2" id="KW-0210">Decarboxylase</keyword>
<organism evidence="3 4">
    <name type="scientific">Cladobotryum mycophilum</name>
    <dbReference type="NCBI Taxonomy" id="491253"/>
    <lineage>
        <taxon>Eukaryota</taxon>
        <taxon>Fungi</taxon>
        <taxon>Dikarya</taxon>
        <taxon>Ascomycota</taxon>
        <taxon>Pezizomycotina</taxon>
        <taxon>Sordariomycetes</taxon>
        <taxon>Hypocreomycetidae</taxon>
        <taxon>Hypocreales</taxon>
        <taxon>Hypocreaceae</taxon>
        <taxon>Cladobotryum</taxon>
    </lineage>
</organism>
<sequence>MSPSAMKWSPKEFDAALKKGSPLPQSASTNDLLLCLGYSSPDAQKAEKKKTPAQSSGEIIKSFLDGRSRWIDEPVISKWRNPSPEVLAKLKEVEQLYQEWRQVKPRPFDPTFDPLWLETAKTLQKIGFPWYNNNLNPPDVCNPSWPFNFQEVERMTVMAKGSRVSDPDAAGYTATWSESSCWCIRALNQDLMRQSPEHQPVFLTDKLEPDVAKLSEAMFGLEWHQVDLGKEETMDKIKDWTSNGDRPIIFAATLANSSGESDDMKAVDAISRQFSLVLHVDASRVFDYLTTASEELRQTLNLPRLRLQHTQLGTHGCFINGEILAATIVAGGSNAFLSPPPVVALRPRTLGSATHAIVEYVRGADTVLAGSRCTFSPQMLGLQELRFGHDGFREVFQGCADKRQLVIGGLRTLGVSFHAPLFSQDVIIETADSQQGSALADLGAKALGNNKFLLAIQPSVKAQDIESLLSCFLSEDDAQYLIVNKFAQIKDTNATYTVPEHITRLLQAKLQKFKVWALGPVLGHFLSVQIPQEWAATQAKEILERKKQEYGLVTQEARKSFRAAFTTGSTMGNRIGIHAALDLHPDAHVYFSASCHFSVKKTVTDCDALSSCWKPGRLPRYGEIPTNLYGRMIPEKLIEQVLLHKAESKKFGEEYKLILFANFGTTFTGGRDDIMTLTKELAKIGVTPSYIHVDGALDLGFVTDGVRLGPPGEGFTGYDVPIIQGLTMSHHKAFGTMVSGEVIFYDPHGSDSTLALTPDVEPRAVLDMWLMEKMYTTAGIKAVWAYCLENAQFLQSSLEALSIPTFYSDDSIITVLERQPPWLVKDFGLAPEGDWVHFITMPHVPLATVKSFIREVELIDLHCGTVIEQVATSLDSSLNQSANLKRVTCRSDVATRVLDIASSTILGDCQLQEMREEHEVNTARQIWVKYIHGSMCFTAVDDKGEPLVVFLSQAEGDRTLTPGVILVKSSLHQNAEMIRDVAMQLYDHLAMLQHVELVFEPWSFQVCYF</sequence>
<name>A0ABR0SCJ6_9HYPO</name>
<comment type="caution">
    <text evidence="3">The sequence shown here is derived from an EMBL/GenBank/DDBJ whole genome shotgun (WGS) entry which is preliminary data.</text>
</comment>
<proteinExistence type="inferred from homology"/>
<evidence type="ECO:0000313" key="4">
    <source>
        <dbReference type="Proteomes" id="UP001338125"/>
    </source>
</evidence>
<dbReference type="InterPro" id="IPR015424">
    <property type="entry name" value="PyrdxlP-dep_Trfase"/>
</dbReference>
<dbReference type="InterPro" id="IPR015421">
    <property type="entry name" value="PyrdxlP-dep_Trfase_major"/>
</dbReference>
<reference evidence="3 4" key="1">
    <citation type="submission" date="2024-01" db="EMBL/GenBank/DDBJ databases">
        <title>Complete genome of Cladobotryum mycophilum ATHUM6906.</title>
        <authorList>
            <person name="Christinaki A.C."/>
            <person name="Myridakis A.I."/>
            <person name="Kouvelis V.N."/>
        </authorList>
    </citation>
    <scope>NUCLEOTIDE SEQUENCE [LARGE SCALE GENOMIC DNA]</scope>
    <source>
        <strain evidence="3 4">ATHUM6906</strain>
    </source>
</reference>
<evidence type="ECO:0000313" key="3">
    <source>
        <dbReference type="EMBL" id="KAK5989346.1"/>
    </source>
</evidence>
<dbReference type="PANTHER" id="PTHR46101:SF2">
    <property type="entry name" value="SERINE DECARBOXYLASE"/>
    <property type="match status" value="1"/>
</dbReference>
<keyword evidence="4" id="KW-1185">Reference proteome</keyword>
<accession>A0ABR0SCJ6</accession>
<dbReference type="SUPFAM" id="SSF53383">
    <property type="entry name" value="PLP-dependent transferases"/>
    <property type="match status" value="2"/>
</dbReference>
<keyword evidence="2" id="KW-0456">Lyase</keyword>
<comment type="similarity">
    <text evidence="1">Belongs to the group II decarboxylase family.</text>
</comment>
<evidence type="ECO:0000256" key="1">
    <source>
        <dbReference type="ARBA" id="ARBA00009533"/>
    </source>
</evidence>
<dbReference type="PANTHER" id="PTHR46101">
    <property type="match status" value="1"/>
</dbReference>
<dbReference type="Proteomes" id="UP001338125">
    <property type="component" value="Unassembled WGS sequence"/>
</dbReference>